<evidence type="ECO:0000313" key="2">
    <source>
        <dbReference type="EMBL" id="EPD31491.1"/>
    </source>
</evidence>
<reference evidence="2 3" key="1">
    <citation type="submission" date="2013-05" db="EMBL/GenBank/DDBJ databases">
        <title>The Genome Sequence of Actinomyces europaeus ACS-120-V-COL10B.</title>
        <authorList>
            <consortium name="The Broad Institute Genomics Platform"/>
            <person name="Earl A."/>
            <person name="Ward D."/>
            <person name="Feldgarden M."/>
            <person name="Gevers D."/>
            <person name="Saerens B."/>
            <person name="Vaneechoutte M."/>
            <person name="Walker B."/>
            <person name="Young S."/>
            <person name="Zeng Q."/>
            <person name="Gargeya S."/>
            <person name="Fitzgerald M."/>
            <person name="Haas B."/>
            <person name="Abouelleil A."/>
            <person name="Allen A.W."/>
            <person name="Alvarado L."/>
            <person name="Arachchi H.M."/>
            <person name="Berlin A.M."/>
            <person name="Chapman S.B."/>
            <person name="Gainer-Dewar J."/>
            <person name="Goldberg J."/>
            <person name="Griggs A."/>
            <person name="Gujja S."/>
            <person name="Hansen M."/>
            <person name="Howarth C."/>
            <person name="Imamovic A."/>
            <person name="Ireland A."/>
            <person name="Larimer J."/>
            <person name="McCowan C."/>
            <person name="Murphy C."/>
            <person name="Pearson M."/>
            <person name="Poon T.W."/>
            <person name="Priest M."/>
            <person name="Roberts A."/>
            <person name="Saif S."/>
            <person name="Shea T."/>
            <person name="Sisk P."/>
            <person name="Sykes S."/>
            <person name="Wortman J."/>
            <person name="Nusbaum C."/>
            <person name="Birren B."/>
        </authorList>
    </citation>
    <scope>NUCLEOTIDE SEQUENCE [LARGE SCALE GENOMIC DNA]</scope>
    <source>
        <strain evidence="2 3">ACS-120-V-Col10b</strain>
    </source>
</reference>
<feature type="transmembrane region" description="Helical" evidence="1">
    <location>
        <begin position="71"/>
        <end position="89"/>
    </location>
</feature>
<dbReference type="AlphaFoldDB" id="A0A9W5VX09"/>
<keyword evidence="3" id="KW-1185">Reference proteome</keyword>
<evidence type="ECO:0000256" key="1">
    <source>
        <dbReference type="SAM" id="Phobius"/>
    </source>
</evidence>
<keyword evidence="1" id="KW-1133">Transmembrane helix</keyword>
<dbReference type="Proteomes" id="UP000014387">
    <property type="component" value="Unassembled WGS sequence"/>
</dbReference>
<accession>A0A9W5VX09</accession>
<feature type="transmembrane region" description="Helical" evidence="1">
    <location>
        <begin position="126"/>
        <end position="148"/>
    </location>
</feature>
<protein>
    <submittedName>
        <fullName evidence="2">Uncharacterized protein</fullName>
    </submittedName>
</protein>
<gene>
    <name evidence="2" type="ORF">HMPREF9238_01267</name>
</gene>
<name>A0A9W5VX09_9ACTO</name>
<proteinExistence type="predicted"/>
<keyword evidence="1" id="KW-0812">Transmembrane</keyword>
<keyword evidence="1" id="KW-0472">Membrane</keyword>
<comment type="caution">
    <text evidence="2">The sequence shown here is derived from an EMBL/GenBank/DDBJ whole genome shotgun (WGS) entry which is preliminary data.</text>
</comment>
<evidence type="ECO:0000313" key="3">
    <source>
        <dbReference type="Proteomes" id="UP000014387"/>
    </source>
</evidence>
<feature type="transmembrane region" description="Helical" evidence="1">
    <location>
        <begin position="154"/>
        <end position="179"/>
    </location>
</feature>
<organism evidence="2 3">
    <name type="scientific">Gleimia europaea ACS-120-V-Col10b</name>
    <dbReference type="NCBI Taxonomy" id="883069"/>
    <lineage>
        <taxon>Bacteria</taxon>
        <taxon>Bacillati</taxon>
        <taxon>Actinomycetota</taxon>
        <taxon>Actinomycetes</taxon>
        <taxon>Actinomycetales</taxon>
        <taxon>Actinomycetaceae</taxon>
        <taxon>Gleimia</taxon>
    </lineage>
</organism>
<dbReference type="EMBL" id="AGWN01000001">
    <property type="protein sequence ID" value="EPD31491.1"/>
    <property type="molecule type" value="Genomic_DNA"/>
</dbReference>
<feature type="transmembrane region" description="Helical" evidence="1">
    <location>
        <begin position="95"/>
        <end position="114"/>
    </location>
</feature>
<sequence length="213" mass="23675">MSEKPNNKDAAQLEEELGTIRWVSVGESAMKISELAHKYKKSCLYILRIAEETLLQKIENTNKRATNKVDLFVFLFFPFTLLISSCEFIGSQPGLFVACLIAAIILTMPVVFYWKTPPVEWQSFHAGLWKLAGGLITIVTGSATMVFGGTDIKFFHYAYQVSSLAVVAAGIVLLFSWILNVSRGGEVRREVADCKRQLEVVRTAGTMLGSHGY</sequence>